<evidence type="ECO:0000256" key="2">
    <source>
        <dbReference type="ARBA" id="ARBA00031845"/>
    </source>
</evidence>
<keyword evidence="1" id="KW-0469">Meiosis</keyword>
<dbReference type="InterPro" id="IPR039057">
    <property type="entry name" value="Spo22/ZIP4"/>
</dbReference>
<dbReference type="GO" id="GO:0051321">
    <property type="term" value="P:meiotic cell cycle"/>
    <property type="evidence" value="ECO:0007669"/>
    <property type="project" value="UniProtKB-KW"/>
</dbReference>
<keyword evidence="4" id="KW-1185">Reference proteome</keyword>
<evidence type="ECO:0000313" key="4">
    <source>
        <dbReference type="Proteomes" id="UP001215280"/>
    </source>
</evidence>
<sequence length="955" mass="106079">MSARKKKNLPGLQQIFDSIKDLIITAKPQLDNPDPVVRPSLIEKLRRVASLAESFTEQRPKSNKSWLQLSDELDQEGVNLWNISGLVQKTPHDEGRKLVGALRLAAFRLIEAGLELKPGIETLVHVLQLASKTGATLSEAGNGDVAGSVLASAARFEELLRNAEDPEGTHRVDRACATIVYFSSRMEAAWKEGNHSVAAFMSQKITDDEQRLSLLPPHDRERLACKLHDIGKSVLKAQAGTGTGSEGPEAVTWLQKAFAIADQLDDATALGMPELKIAILRTMARAYFISGSYDRAEAALDELIPTIDAFNENGRSQYQELRWLRLAVLKRRKAGDSALLDAFKSIIDHMTFSESNITDILQDLRTLSNQHVLVTDVNQYCLQQLLASKDIESDCVSRLILSLIVHCSKDEDHARAIAAIDSVFTATLEAEYNLPNLPATACLTLIWQYGDRHFNAKRWSDAADWFLAGSHQLFRAGSPTSDAKCFRKAALCYIEQHEYARASAVIRRCASNEAATHYVLFLTAVHQGLDDEAIRAIRDMVKAADFDRKMLLLATQISHESEMKTVLLSVLEALLRTLKIENSGETVVEAMTLIRCIIRLVLKLLVEPAANKPVLIETLISHFRTAKILAKAACAQKAIALIIKDLSWLWRTAYNCAVQGCAEWERSEERISQLFEVARDLLTTCCEASPVEVDVDLYLHLINASFSGVSGRVFAGRLTATAATVDVDRLRENALEVKACKHKILSIMEKNKITHADDILRVEYFLHVLRVFETELLAQLKEWDQLSQIITDVVTSGPLGVGTYEAIADILWAEPDCPINVLLTGLEAILRASLDQNSLSVEKFSRWLRGICTIILARNTPLDRQKAIGYVEQAVSVIETNSEGDDAYPVEERNWLLGTAYNTGFECLEASMLDEAKRWFESATVICKFVPGGKERASKVRVDPHSCSYSSSQDL</sequence>
<reference evidence="3" key="1">
    <citation type="submission" date="2023-03" db="EMBL/GenBank/DDBJ databases">
        <title>Massive genome expansion in bonnet fungi (Mycena s.s.) driven by repeated elements and novel gene families across ecological guilds.</title>
        <authorList>
            <consortium name="Lawrence Berkeley National Laboratory"/>
            <person name="Harder C.B."/>
            <person name="Miyauchi S."/>
            <person name="Viragh M."/>
            <person name="Kuo A."/>
            <person name="Thoen E."/>
            <person name="Andreopoulos B."/>
            <person name="Lu D."/>
            <person name="Skrede I."/>
            <person name="Drula E."/>
            <person name="Henrissat B."/>
            <person name="Morin E."/>
            <person name="Kohler A."/>
            <person name="Barry K."/>
            <person name="LaButti K."/>
            <person name="Morin E."/>
            <person name="Salamov A."/>
            <person name="Lipzen A."/>
            <person name="Mereny Z."/>
            <person name="Hegedus B."/>
            <person name="Baldrian P."/>
            <person name="Stursova M."/>
            <person name="Weitz H."/>
            <person name="Taylor A."/>
            <person name="Grigoriev I.V."/>
            <person name="Nagy L.G."/>
            <person name="Martin F."/>
            <person name="Kauserud H."/>
        </authorList>
    </citation>
    <scope>NUCLEOTIDE SEQUENCE</scope>
    <source>
        <strain evidence="3">CBHHK188m</strain>
    </source>
</reference>
<comment type="caution">
    <text evidence="3">The sequence shown here is derived from an EMBL/GenBank/DDBJ whole genome shotgun (WGS) entry which is preliminary data.</text>
</comment>
<organism evidence="3 4">
    <name type="scientific">Mycena maculata</name>
    <dbReference type="NCBI Taxonomy" id="230809"/>
    <lineage>
        <taxon>Eukaryota</taxon>
        <taxon>Fungi</taxon>
        <taxon>Dikarya</taxon>
        <taxon>Basidiomycota</taxon>
        <taxon>Agaricomycotina</taxon>
        <taxon>Agaricomycetes</taxon>
        <taxon>Agaricomycetidae</taxon>
        <taxon>Agaricales</taxon>
        <taxon>Marasmiineae</taxon>
        <taxon>Mycenaceae</taxon>
        <taxon>Mycena</taxon>
    </lineage>
</organism>
<evidence type="ECO:0000313" key="3">
    <source>
        <dbReference type="EMBL" id="KAJ7767872.1"/>
    </source>
</evidence>
<proteinExistence type="predicted"/>
<dbReference type="InterPro" id="IPR013940">
    <property type="entry name" value="Spo22/ZIP4/TEX11"/>
</dbReference>
<dbReference type="EMBL" id="JARJLG010000029">
    <property type="protein sequence ID" value="KAJ7767872.1"/>
    <property type="molecule type" value="Genomic_DNA"/>
</dbReference>
<accession>A0AAD7NNP5</accession>
<gene>
    <name evidence="3" type="ORF">DFH07DRAFT_808023</name>
</gene>
<name>A0AAD7NNP5_9AGAR</name>
<dbReference type="InterPro" id="IPR011990">
    <property type="entry name" value="TPR-like_helical_dom_sf"/>
</dbReference>
<dbReference type="GO" id="GO:0090173">
    <property type="term" value="P:regulation of synaptonemal complex assembly"/>
    <property type="evidence" value="ECO:0007669"/>
    <property type="project" value="InterPro"/>
</dbReference>
<dbReference type="Proteomes" id="UP001215280">
    <property type="component" value="Unassembled WGS sequence"/>
</dbReference>
<dbReference type="Gene3D" id="1.25.40.10">
    <property type="entry name" value="Tetratricopeptide repeat domain"/>
    <property type="match status" value="1"/>
</dbReference>
<dbReference type="AlphaFoldDB" id="A0AAD7NNP5"/>
<dbReference type="Pfam" id="PF08631">
    <property type="entry name" value="SPO22"/>
    <property type="match status" value="1"/>
</dbReference>
<evidence type="ECO:0000256" key="1">
    <source>
        <dbReference type="ARBA" id="ARBA00023254"/>
    </source>
</evidence>
<protein>
    <recommendedName>
        <fullName evidence="2">Protein ZIP4 homolog</fullName>
    </recommendedName>
</protein>
<dbReference type="PANTHER" id="PTHR40375:SF2">
    <property type="entry name" value="SPORULATION-SPECIFIC PROTEIN 22"/>
    <property type="match status" value="1"/>
</dbReference>
<dbReference type="PANTHER" id="PTHR40375">
    <property type="entry name" value="SPORULATION-SPECIFIC PROTEIN 22"/>
    <property type="match status" value="1"/>
</dbReference>